<evidence type="ECO:0000259" key="3">
    <source>
        <dbReference type="SMART" id="SM01008"/>
    </source>
</evidence>
<evidence type="ECO:0000256" key="2">
    <source>
        <dbReference type="ARBA" id="ARBA00023002"/>
    </source>
</evidence>
<dbReference type="InterPro" id="IPR016208">
    <property type="entry name" value="Ald_Oxase/xanthine_DH-like"/>
</dbReference>
<dbReference type="Pfam" id="PF20256">
    <property type="entry name" value="MoCoBD_2"/>
    <property type="match status" value="1"/>
</dbReference>
<name>A0A6I4M7I6_9ACTN</name>
<evidence type="ECO:0000313" key="5">
    <source>
        <dbReference type="Proteomes" id="UP000462055"/>
    </source>
</evidence>
<dbReference type="Proteomes" id="UP000462055">
    <property type="component" value="Unassembled WGS sequence"/>
</dbReference>
<proteinExistence type="predicted"/>
<dbReference type="Gene3D" id="3.90.1170.50">
    <property type="entry name" value="Aldehyde oxidase/xanthine dehydrogenase, a/b hammerhead"/>
    <property type="match status" value="1"/>
</dbReference>
<organism evidence="4 5">
    <name type="scientific">Actinomadura physcomitrii</name>
    <dbReference type="NCBI Taxonomy" id="2650748"/>
    <lineage>
        <taxon>Bacteria</taxon>
        <taxon>Bacillati</taxon>
        <taxon>Actinomycetota</taxon>
        <taxon>Actinomycetes</taxon>
        <taxon>Streptosporangiales</taxon>
        <taxon>Thermomonosporaceae</taxon>
        <taxon>Actinomadura</taxon>
    </lineage>
</organism>
<keyword evidence="1" id="KW-0500">Molybdenum</keyword>
<keyword evidence="2" id="KW-0560">Oxidoreductase</keyword>
<feature type="domain" description="Aldehyde oxidase/xanthine dehydrogenase a/b hammerhead" evidence="3">
    <location>
        <begin position="11"/>
        <end position="125"/>
    </location>
</feature>
<dbReference type="InterPro" id="IPR000674">
    <property type="entry name" value="Ald_Oxase/Xan_DH_a/b"/>
</dbReference>
<dbReference type="Pfam" id="PF02738">
    <property type="entry name" value="MoCoBD_1"/>
    <property type="match status" value="1"/>
</dbReference>
<dbReference type="InterPro" id="IPR046867">
    <property type="entry name" value="AldOxase/xan_DH_MoCoBD2"/>
</dbReference>
<dbReference type="GO" id="GO:0016491">
    <property type="term" value="F:oxidoreductase activity"/>
    <property type="evidence" value="ECO:0007669"/>
    <property type="project" value="UniProtKB-KW"/>
</dbReference>
<evidence type="ECO:0000256" key="1">
    <source>
        <dbReference type="ARBA" id="ARBA00022505"/>
    </source>
</evidence>
<dbReference type="AlphaFoldDB" id="A0A6I4M7I6"/>
<accession>A0A6I4M7I6</accession>
<dbReference type="SMART" id="SM01008">
    <property type="entry name" value="Ald_Xan_dh_C"/>
    <property type="match status" value="1"/>
</dbReference>
<dbReference type="Gene3D" id="3.30.365.10">
    <property type="entry name" value="Aldehyde oxidase/xanthine dehydrogenase, molybdopterin binding domain"/>
    <property type="match status" value="4"/>
</dbReference>
<dbReference type="InterPro" id="IPR008274">
    <property type="entry name" value="AldOxase/xan_DH_MoCoBD1"/>
</dbReference>
<sequence length="773" mass="82380">MPRREDARLITGRGRYVDDLNPPGTVHVAFVRSTVARGRIVGLDVDAAREMPGVVAVLTAAEVNSPSHQFWQTMTGPQSVGTPGRVLADTDVRYVGEPIALVVAESRYLAEDAAELVDVDIDVEDPVVGFAAALAEGAPRVHPELADNIAEEVPTADIPGFEERFDTAPHVFTETFDQHRYLCVPMETRGVVARWDPWTRRLELTLSGQGVHEPRLFYSRMLGIPEDAIHVTMGDVGGSFGQKMFPMREEHAVVIASRLIGGRPLKWIEDRAENLIGGGHAREERIEIMVATDDRGVLLAGRADHLEDVGAYPYPGNGSAAGSAAGMFPGPYRWAGPGSVKYTGRAVYTNTCGRCAYRGPWMMETTGREQMMDVVARKLGIDPLEMRRRNVISREELPFTSPSTLVYETISPAETLEQAAELIGYGRFRREQEEARAQGRLLGVGLSLYVEPQFGFGNLSTEAATIRVEPSGKVNVSMGTGSHGQSVETTMAQVVADELGVPIDDVRIVQGDSAATPYGPGTGGSRTGAVAGGAAHAAAALMRERVLGIAAHMLEASPSDVEMVDAVVGVRGVPGGPTVTLAEIAGLAYFDTDALPPGSEPGLEVSRRYKAPLFMFSNACHAVTIEIDRETGKVDILRYVVSEDCGNMINPMVVEGQIAGGVVQGIGGVFYEHMIYDSDGNPTTTTFMDYLVPTAAEVPDLEYGHVVTPSTTPGGHKGLGEGGAIASPAALVNAVRDALAPLGATVNGQSLSPDRILEIIEAAESATADETPS</sequence>
<dbReference type="InterPro" id="IPR036856">
    <property type="entry name" value="Ald_Oxase/Xan_DH_a/b_sf"/>
</dbReference>
<dbReference type="Pfam" id="PF01315">
    <property type="entry name" value="Ald_Xan_dh_C"/>
    <property type="match status" value="1"/>
</dbReference>
<dbReference type="PANTHER" id="PTHR11908">
    <property type="entry name" value="XANTHINE DEHYDROGENASE"/>
    <property type="match status" value="1"/>
</dbReference>
<comment type="caution">
    <text evidence="4">The sequence shown here is derived from an EMBL/GenBank/DDBJ whole genome shotgun (WGS) entry which is preliminary data.</text>
</comment>
<protein>
    <submittedName>
        <fullName evidence="4">Molybdopterin-dependent oxidoreductase</fullName>
    </submittedName>
</protein>
<keyword evidence="5" id="KW-1185">Reference proteome</keyword>
<dbReference type="SUPFAM" id="SSF54665">
    <property type="entry name" value="CO dehydrogenase molybdoprotein N-domain-like"/>
    <property type="match status" value="1"/>
</dbReference>
<reference evidence="4" key="1">
    <citation type="submission" date="2019-12" db="EMBL/GenBank/DDBJ databases">
        <title>Actinomadura physcomitrii sp. nov., a novel actinomycete isolated from moss [Physcomitrium sphaericum (Ludw) Fuernr].</title>
        <authorList>
            <person name="Zhuang X."/>
        </authorList>
    </citation>
    <scope>NUCLEOTIDE SEQUENCE [LARGE SCALE GENOMIC DNA]</scope>
    <source>
        <strain evidence="4">LD22</strain>
    </source>
</reference>
<dbReference type="InterPro" id="IPR037165">
    <property type="entry name" value="AldOxase/xan_DH_Mopterin-bd_sf"/>
</dbReference>
<evidence type="ECO:0000313" key="4">
    <source>
        <dbReference type="EMBL" id="MWA00950.1"/>
    </source>
</evidence>
<dbReference type="GO" id="GO:0005506">
    <property type="term" value="F:iron ion binding"/>
    <property type="evidence" value="ECO:0007669"/>
    <property type="project" value="InterPro"/>
</dbReference>
<gene>
    <name evidence="4" type="ORF">F8568_011250</name>
</gene>
<dbReference type="SUPFAM" id="SSF56003">
    <property type="entry name" value="Molybdenum cofactor-binding domain"/>
    <property type="match status" value="1"/>
</dbReference>
<dbReference type="PANTHER" id="PTHR11908:SF132">
    <property type="entry name" value="ALDEHYDE OXIDASE 1-RELATED"/>
    <property type="match status" value="1"/>
</dbReference>
<dbReference type="EMBL" id="WBMS02000007">
    <property type="protein sequence ID" value="MWA00950.1"/>
    <property type="molecule type" value="Genomic_DNA"/>
</dbReference>